<dbReference type="Pfam" id="PF00534">
    <property type="entry name" value="Glycos_transf_1"/>
    <property type="match status" value="1"/>
</dbReference>
<dbReference type="CDD" id="cd06533">
    <property type="entry name" value="Glyco_transf_WecG_TagA"/>
    <property type="match status" value="1"/>
</dbReference>
<dbReference type="InterPro" id="IPR028098">
    <property type="entry name" value="Glyco_trans_4-like_N"/>
</dbReference>
<dbReference type="PANTHER" id="PTHR34136">
    <property type="match status" value="1"/>
</dbReference>
<gene>
    <name evidence="5" type="ORF">KFK14_15130</name>
</gene>
<dbReference type="Gene3D" id="3.40.50.2000">
    <property type="entry name" value="Glycogen Phosphorylase B"/>
    <property type="match status" value="2"/>
</dbReference>
<feature type="domain" description="Glycosyltransferase subfamily 4-like N-terminal" evidence="4">
    <location>
        <begin position="20"/>
        <end position="183"/>
    </location>
</feature>
<dbReference type="CDD" id="cd03801">
    <property type="entry name" value="GT4_PimA-like"/>
    <property type="match status" value="1"/>
</dbReference>
<keyword evidence="6" id="KW-1185">Reference proteome</keyword>
<dbReference type="Proteomes" id="UP000681425">
    <property type="component" value="Chromosome"/>
</dbReference>
<dbReference type="RefSeq" id="WP_212608222.1">
    <property type="nucleotide sequence ID" value="NZ_CP073910.1"/>
</dbReference>
<dbReference type="NCBIfam" id="TIGR00696">
    <property type="entry name" value="wecG_tagA_cpsF"/>
    <property type="match status" value="1"/>
</dbReference>
<evidence type="ECO:0000313" key="5">
    <source>
        <dbReference type="EMBL" id="QUT04395.1"/>
    </source>
</evidence>
<evidence type="ECO:0000256" key="1">
    <source>
        <dbReference type="ARBA" id="ARBA00022676"/>
    </source>
</evidence>
<keyword evidence="1" id="KW-0328">Glycosyltransferase</keyword>
<accession>A0A975K3V9</accession>
<sequence length="621" mass="69081">MQNDKSLKIIHVTRQFSPGVGGLENFVKDLALKQVSDGHNVRTVSLDRIFNSKIPAPLPDVDNHRGIEIRRIPFFGTKRYPIAPTVINYLDDADIVHVHAIDFFCDYLSFTRLLHGKKLVLTTHGGFFHTTFMQFFKRLYFETITRMTLTGYRAVIACSAEDARVFRQVRKEGVVEIQNAVDIGKFAGVSARAGQTIIYFGRLAPNKGLITTLQWFANFLKGQPGWNMIIAGQPMGVEIADLNAEIERLGIAGQVTIVESPPDEELSALIGRSKLFVSASTYEGFGLAAVEAASAGLYPLLSSIPPYHAIVERLGYGTLFDFTDPKSWADGNARLMSDLKKFENSATDENIQNAVSSFAWKDVADKYERTYREVLGLTRRRIGRVHVDVHSYDSATDFITRAAQSRTPTMVTFANAHTINVAARYPEMEKALENATVLNDGVGVDLASKILYREKFPENLNGTDFVPHLLAKAGGALSVFVLGSTPEVARAAADHIGQKFPAVTVAGYHHGFFGGDEDANICEMIRESGANLVLVGMGQPRQEIWASRHYADIPGVTICVGALLDFITGRFKRAPMSWRRRKLEWLYRLIQEPRRLTGRYLIGNVMFVGRILAQRIAGYRV</sequence>
<evidence type="ECO:0000259" key="4">
    <source>
        <dbReference type="Pfam" id="PF13439"/>
    </source>
</evidence>
<evidence type="ECO:0000313" key="6">
    <source>
        <dbReference type="Proteomes" id="UP000681425"/>
    </source>
</evidence>
<organism evidence="5 6">
    <name type="scientific">Sphingobium phenoxybenzoativorans</name>
    <dbReference type="NCBI Taxonomy" id="1592790"/>
    <lineage>
        <taxon>Bacteria</taxon>
        <taxon>Pseudomonadati</taxon>
        <taxon>Pseudomonadota</taxon>
        <taxon>Alphaproteobacteria</taxon>
        <taxon>Sphingomonadales</taxon>
        <taxon>Sphingomonadaceae</taxon>
        <taxon>Sphingobium</taxon>
    </lineage>
</organism>
<reference evidence="5" key="1">
    <citation type="submission" date="2021-04" db="EMBL/GenBank/DDBJ databases">
        <title>Isolation of p-tert-butylphenol degrading bacteria Sphingobium phenoxybenzoativorans Tas13 from active sludge.</title>
        <authorList>
            <person name="Li Y."/>
        </authorList>
    </citation>
    <scope>NUCLEOTIDE SEQUENCE</scope>
    <source>
        <strain evidence="5">Tas13</strain>
    </source>
</reference>
<dbReference type="Pfam" id="PF13439">
    <property type="entry name" value="Glyco_transf_4"/>
    <property type="match status" value="1"/>
</dbReference>
<dbReference type="KEGG" id="spph:KFK14_15130"/>
<dbReference type="EMBL" id="CP073910">
    <property type="protein sequence ID" value="QUT04395.1"/>
    <property type="molecule type" value="Genomic_DNA"/>
</dbReference>
<dbReference type="SUPFAM" id="SSF53756">
    <property type="entry name" value="UDP-Glycosyltransferase/glycogen phosphorylase"/>
    <property type="match status" value="1"/>
</dbReference>
<feature type="domain" description="Glycosyl transferase family 1" evidence="3">
    <location>
        <begin position="195"/>
        <end position="341"/>
    </location>
</feature>
<name>A0A975K3V9_9SPHN</name>
<evidence type="ECO:0000256" key="2">
    <source>
        <dbReference type="ARBA" id="ARBA00022679"/>
    </source>
</evidence>
<protein>
    <submittedName>
        <fullName evidence="5">WecB/TagA/CpsF family glycosyltransferase</fullName>
    </submittedName>
</protein>
<dbReference type="InterPro" id="IPR004629">
    <property type="entry name" value="WecG_TagA_CpsF"/>
</dbReference>
<dbReference type="PANTHER" id="PTHR34136:SF1">
    <property type="entry name" value="UDP-N-ACETYL-D-MANNOSAMINURONIC ACID TRANSFERASE"/>
    <property type="match status" value="1"/>
</dbReference>
<keyword evidence="2" id="KW-0808">Transferase</keyword>
<proteinExistence type="predicted"/>
<dbReference type="InterPro" id="IPR001296">
    <property type="entry name" value="Glyco_trans_1"/>
</dbReference>
<dbReference type="Pfam" id="PF03808">
    <property type="entry name" value="Glyco_tran_WecG"/>
    <property type="match status" value="1"/>
</dbReference>
<dbReference type="GO" id="GO:0016758">
    <property type="term" value="F:hexosyltransferase activity"/>
    <property type="evidence" value="ECO:0007669"/>
    <property type="project" value="TreeGrafter"/>
</dbReference>
<dbReference type="AlphaFoldDB" id="A0A975K3V9"/>
<evidence type="ECO:0000259" key="3">
    <source>
        <dbReference type="Pfam" id="PF00534"/>
    </source>
</evidence>